<protein>
    <recommendedName>
        <fullName evidence="2">Transcobalamin-like C-terminal domain-containing protein</fullName>
    </recommendedName>
</protein>
<sequence>MMFQSILSRLKLGLVVVIPFILLANAAPVDTGNHKIPVNLRVEGAEKTIFEGIVLTKGHNVTTPSIGTSIHCDGTNLGANPKSGPTCTSALDDAARTNGFPWNGTYFSEFDDIFITSIGGVTQTDTQFWGILLDYQFTPVGGCQQRVKVGDEILFAFDAFSATAFLKLKGPHVAHVNQPVTLTVTDGSTGKTVQGADVDGAVSDANGKATITFGKAGLHGVKAQKAGTIRSNQVSIVVTP</sequence>
<dbReference type="eggNOG" id="ENOG502SNFA">
    <property type="taxonomic scope" value="Eukaryota"/>
</dbReference>
<gene>
    <name evidence="3" type="ORF">WG66_19771</name>
</gene>
<accession>A0A0W0EUH5</accession>
<feature type="chain" id="PRO_5006901091" description="Transcobalamin-like C-terminal domain-containing protein" evidence="1">
    <location>
        <begin position="27"/>
        <end position="240"/>
    </location>
</feature>
<name>A0A0W0EUH5_MONRR</name>
<feature type="signal peptide" evidence="1">
    <location>
        <begin position="1"/>
        <end position="26"/>
    </location>
</feature>
<evidence type="ECO:0000313" key="4">
    <source>
        <dbReference type="Proteomes" id="UP000054988"/>
    </source>
</evidence>
<comment type="caution">
    <text evidence="3">The sequence shown here is derived from an EMBL/GenBank/DDBJ whole genome shotgun (WGS) entry which is preliminary data.</text>
</comment>
<reference evidence="3 4" key="1">
    <citation type="submission" date="2015-12" db="EMBL/GenBank/DDBJ databases">
        <title>Draft genome sequence of Moniliophthora roreri, the causal agent of frosty pod rot of cacao.</title>
        <authorList>
            <person name="Aime M.C."/>
            <person name="Diaz-Valderrama J.R."/>
            <person name="Kijpornyongpan T."/>
            <person name="Phillips-Mora W."/>
        </authorList>
    </citation>
    <scope>NUCLEOTIDE SEQUENCE [LARGE SCALE GENOMIC DNA]</scope>
    <source>
        <strain evidence="3 4">MCA 2952</strain>
    </source>
</reference>
<dbReference type="AlphaFoldDB" id="A0A0W0EUH5"/>
<dbReference type="Gene3D" id="2.170.130.30">
    <property type="match status" value="1"/>
</dbReference>
<keyword evidence="1" id="KW-0732">Signal</keyword>
<dbReference type="InterPro" id="IPR027954">
    <property type="entry name" value="Transcobalamin-like_C"/>
</dbReference>
<organism evidence="3 4">
    <name type="scientific">Moniliophthora roreri</name>
    <name type="common">Frosty pod rot fungus</name>
    <name type="synonym">Monilia roreri</name>
    <dbReference type="NCBI Taxonomy" id="221103"/>
    <lineage>
        <taxon>Eukaryota</taxon>
        <taxon>Fungi</taxon>
        <taxon>Dikarya</taxon>
        <taxon>Basidiomycota</taxon>
        <taxon>Agaricomycotina</taxon>
        <taxon>Agaricomycetes</taxon>
        <taxon>Agaricomycetidae</taxon>
        <taxon>Agaricales</taxon>
        <taxon>Marasmiineae</taxon>
        <taxon>Marasmiaceae</taxon>
        <taxon>Moniliophthora</taxon>
    </lineage>
</organism>
<evidence type="ECO:0000313" key="3">
    <source>
        <dbReference type="EMBL" id="KTB27659.1"/>
    </source>
</evidence>
<evidence type="ECO:0000256" key="1">
    <source>
        <dbReference type="SAM" id="SignalP"/>
    </source>
</evidence>
<dbReference type="Pfam" id="PF14478">
    <property type="entry name" value="DUF4430"/>
    <property type="match status" value="1"/>
</dbReference>
<proteinExistence type="predicted"/>
<evidence type="ECO:0000259" key="2">
    <source>
        <dbReference type="Pfam" id="PF14478"/>
    </source>
</evidence>
<dbReference type="Proteomes" id="UP000054988">
    <property type="component" value="Unassembled WGS sequence"/>
</dbReference>
<dbReference type="EMBL" id="LATX01002527">
    <property type="protein sequence ID" value="KTB27659.1"/>
    <property type="molecule type" value="Genomic_DNA"/>
</dbReference>
<feature type="domain" description="Transcobalamin-like C-terminal" evidence="2">
    <location>
        <begin position="108"/>
        <end position="158"/>
    </location>
</feature>